<sequence>MQNYDFQTILQQINKQINEKKNLEDQEINKGKRVVAFAKQQEAFDYDQKSGLLYNKFFSKEIGKDGKREFYVGYYEDFWDLMIKSRDFERNYYELIKEGSNCHLYLDIEYQRDVNKELLNNDHDELIVDLLIQRLCEEFKYVFGLDVTRKNFLDLDSSSNVKFSRHLICKITGYCWPNNEIMGMFINDFIDKLTLEKPVNSQVAQLLFVMNASNQVVSIIDKGVYTKNRNFRLYLSSKYGKIQPLILSKTNQYPFNSDSPTEKEIFYHSLICNIDDFNSTFKTLVYPPPIPLDKILDKSSSPTKRFTNNNNSSSPYKKLPSSTSSPYPDIDAYIKTELINRGGVSGWIKSITTDASFINYQIGGNKYCENIKRQHKSNHIYFIVNLSKKTLVQRCFDPDCKNFISNPIDIQSYLPSSELKPLDIDFDNYEFDDEIK</sequence>
<dbReference type="PANTHER" id="PTHR31399">
    <property type="entry name" value="DNA-DIRECTED PRIMASE / POLYMERASE PROTEIN"/>
    <property type="match status" value="1"/>
</dbReference>
<dbReference type="GO" id="GO:0005634">
    <property type="term" value="C:nucleus"/>
    <property type="evidence" value="ECO:0007669"/>
    <property type="project" value="TreeGrafter"/>
</dbReference>
<evidence type="ECO:0000256" key="3">
    <source>
        <dbReference type="ARBA" id="ARBA00044768"/>
    </source>
</evidence>
<evidence type="ECO:0000313" key="6">
    <source>
        <dbReference type="EMBL" id="KYQ92902.1"/>
    </source>
</evidence>
<comment type="catalytic activity">
    <reaction evidence="2">
        <text>ssDNA + n NTP = ssDNA/pppN(pN)n-1 hybrid + (n-1) diphosphate.</text>
        <dbReference type="EC" id="2.7.7.102"/>
    </reaction>
</comment>
<proteinExistence type="predicted"/>
<evidence type="ECO:0000256" key="2">
    <source>
        <dbReference type="ARBA" id="ARBA00044677"/>
    </source>
</evidence>
<name>A0A151ZFZ9_TIELA</name>
<dbReference type="PANTHER" id="PTHR31399:SF0">
    <property type="entry name" value="DNA-DIRECTED PRIMASE_POLYMERASE PROTEIN"/>
    <property type="match status" value="1"/>
</dbReference>
<dbReference type="GO" id="GO:0031297">
    <property type="term" value="P:replication fork processing"/>
    <property type="evidence" value="ECO:0007669"/>
    <property type="project" value="TreeGrafter"/>
</dbReference>
<comment type="catalytic activity">
    <reaction evidence="4">
        <text>DNA(n) + a 2'-deoxyribonucleoside 5'-triphosphate = DNA(n+1) + diphosphate</text>
        <dbReference type="Rhea" id="RHEA:22508"/>
        <dbReference type="Rhea" id="RHEA-COMP:17339"/>
        <dbReference type="Rhea" id="RHEA-COMP:17340"/>
        <dbReference type="ChEBI" id="CHEBI:33019"/>
        <dbReference type="ChEBI" id="CHEBI:61560"/>
        <dbReference type="ChEBI" id="CHEBI:173112"/>
        <dbReference type="EC" id="2.7.7.7"/>
    </reaction>
    <physiologicalReaction direction="left-to-right" evidence="4">
        <dbReference type="Rhea" id="RHEA:22509"/>
    </physiologicalReaction>
</comment>
<accession>A0A151ZFZ9</accession>
<keyword evidence="7" id="KW-1185">Reference proteome</keyword>
<evidence type="ECO:0000256" key="1">
    <source>
        <dbReference type="ARBA" id="ARBA00026139"/>
    </source>
</evidence>
<gene>
    <name evidence="6" type="ORF">DLAC_05493</name>
</gene>
<dbReference type="Proteomes" id="UP000076078">
    <property type="component" value="Unassembled WGS sequence"/>
</dbReference>
<dbReference type="Pfam" id="PF03121">
    <property type="entry name" value="Herpes_UL52"/>
    <property type="match status" value="1"/>
</dbReference>
<dbReference type="GO" id="GO:0003887">
    <property type="term" value="F:DNA-directed DNA polymerase activity"/>
    <property type="evidence" value="ECO:0007669"/>
    <property type="project" value="UniProtKB-EC"/>
</dbReference>
<dbReference type="AlphaFoldDB" id="A0A151ZFZ9"/>
<dbReference type="GO" id="GO:0042276">
    <property type="term" value="P:error-prone translesion synthesis"/>
    <property type="evidence" value="ECO:0007669"/>
    <property type="project" value="InterPro"/>
</dbReference>
<organism evidence="6 7">
    <name type="scientific">Tieghemostelium lacteum</name>
    <name type="common">Slime mold</name>
    <name type="synonym">Dictyostelium lacteum</name>
    <dbReference type="NCBI Taxonomy" id="361077"/>
    <lineage>
        <taxon>Eukaryota</taxon>
        <taxon>Amoebozoa</taxon>
        <taxon>Evosea</taxon>
        <taxon>Eumycetozoa</taxon>
        <taxon>Dictyostelia</taxon>
        <taxon>Dictyosteliales</taxon>
        <taxon>Raperosteliaceae</taxon>
        <taxon>Tieghemostelium</taxon>
    </lineage>
</organism>
<dbReference type="OMA" id="HYEVIQD"/>
<dbReference type="STRING" id="361077.A0A151ZFZ9"/>
<evidence type="ECO:0000313" key="7">
    <source>
        <dbReference type="Proteomes" id="UP000076078"/>
    </source>
</evidence>
<feature type="compositionally biased region" description="Polar residues" evidence="5">
    <location>
        <begin position="298"/>
        <end position="325"/>
    </location>
</feature>
<evidence type="ECO:0000256" key="5">
    <source>
        <dbReference type="SAM" id="MobiDB-lite"/>
    </source>
</evidence>
<protein>
    <recommendedName>
        <fullName evidence="1">DNA-directed primase/polymerase protein</fullName>
        <ecNumber evidence="3">2.7.7.102</ecNumber>
    </recommendedName>
</protein>
<dbReference type="GO" id="GO:0005759">
    <property type="term" value="C:mitochondrial matrix"/>
    <property type="evidence" value="ECO:0007669"/>
    <property type="project" value="TreeGrafter"/>
</dbReference>
<dbReference type="GO" id="GO:0003682">
    <property type="term" value="F:chromatin binding"/>
    <property type="evidence" value="ECO:0007669"/>
    <property type="project" value="TreeGrafter"/>
</dbReference>
<dbReference type="InterPro" id="IPR044917">
    <property type="entry name" value="PRIMPOL"/>
</dbReference>
<comment type="caution">
    <text evidence="6">The sequence shown here is derived from an EMBL/GenBank/DDBJ whole genome shotgun (WGS) entry which is preliminary data.</text>
</comment>
<dbReference type="OrthoDB" id="5988181at2759"/>
<evidence type="ECO:0000256" key="4">
    <source>
        <dbReference type="ARBA" id="ARBA00047303"/>
    </source>
</evidence>
<dbReference type="EMBL" id="LODT01000028">
    <property type="protein sequence ID" value="KYQ92902.1"/>
    <property type="molecule type" value="Genomic_DNA"/>
</dbReference>
<dbReference type="GO" id="GO:0006264">
    <property type="term" value="P:mitochondrial DNA replication"/>
    <property type="evidence" value="ECO:0007669"/>
    <property type="project" value="TreeGrafter"/>
</dbReference>
<dbReference type="EC" id="2.7.7.102" evidence="3"/>
<dbReference type="InParanoid" id="A0A151ZFZ9"/>
<reference evidence="6 7" key="1">
    <citation type="submission" date="2015-12" db="EMBL/GenBank/DDBJ databases">
        <title>Dictyostelia acquired genes for synthesis and detection of signals that induce cell-type specialization by lateral gene transfer from prokaryotes.</title>
        <authorList>
            <person name="Gloeckner G."/>
            <person name="Schaap P."/>
        </authorList>
    </citation>
    <scope>NUCLEOTIDE SEQUENCE [LARGE SCALE GENOMIC DNA]</scope>
    <source>
        <strain evidence="6 7">TK</strain>
    </source>
</reference>
<dbReference type="GO" id="GO:0009411">
    <property type="term" value="P:response to UV"/>
    <property type="evidence" value="ECO:0007669"/>
    <property type="project" value="TreeGrafter"/>
</dbReference>
<feature type="region of interest" description="Disordered" evidence="5">
    <location>
        <begin position="296"/>
        <end position="325"/>
    </location>
</feature>